<dbReference type="PROSITE" id="PS51186">
    <property type="entry name" value="GNAT"/>
    <property type="match status" value="1"/>
</dbReference>
<dbReference type="InterPro" id="IPR051531">
    <property type="entry name" value="N-acetyltransferase"/>
</dbReference>
<dbReference type="Proteomes" id="UP000564806">
    <property type="component" value="Unassembled WGS sequence"/>
</dbReference>
<comment type="caution">
    <text evidence="2">The sequence shown here is derived from an EMBL/GenBank/DDBJ whole genome shotgun (WGS) entry which is preliminary data.</text>
</comment>
<dbReference type="SUPFAM" id="SSF55729">
    <property type="entry name" value="Acyl-CoA N-acyltransferases (Nat)"/>
    <property type="match status" value="1"/>
</dbReference>
<dbReference type="Gene3D" id="3.40.630.30">
    <property type="match status" value="1"/>
</dbReference>
<dbReference type="InterPro" id="IPR016181">
    <property type="entry name" value="Acyl_CoA_acyltransferase"/>
</dbReference>
<evidence type="ECO:0000259" key="1">
    <source>
        <dbReference type="PROSITE" id="PS51186"/>
    </source>
</evidence>
<dbReference type="Pfam" id="PF13302">
    <property type="entry name" value="Acetyltransf_3"/>
    <property type="match status" value="1"/>
</dbReference>
<reference evidence="2" key="1">
    <citation type="submission" date="2020-06" db="EMBL/GenBank/DDBJ databases">
        <title>Paenibacillus sp. nov., isolated from soil.</title>
        <authorList>
            <person name="Seo Y.L."/>
        </authorList>
    </citation>
    <scope>NUCLEOTIDE SEQUENCE [LARGE SCALE GENOMIC DNA]</scope>
    <source>
        <strain evidence="2">JW14</strain>
    </source>
</reference>
<dbReference type="InterPro" id="IPR000182">
    <property type="entry name" value="GNAT_dom"/>
</dbReference>
<dbReference type="EMBL" id="JABWCS010000206">
    <property type="protein sequence ID" value="NUU61075.1"/>
    <property type="molecule type" value="Genomic_DNA"/>
</dbReference>
<keyword evidence="3" id="KW-1185">Reference proteome</keyword>
<evidence type="ECO:0000313" key="3">
    <source>
        <dbReference type="Proteomes" id="UP000564806"/>
    </source>
</evidence>
<sequence>MISRRRTRLETHRCNLTRLQQSDYQAVKTLYGNEQVRTYLGGAIPEEHALNKFLDILQRSETDSYYWTVRLKISNEFIGLVSLEQHVDGQDTEISYELLPHSWGHGYAKEAVAQVLTYAFNELNLNRVIAETQTANHSSCKLLERVGMKLDRKIMRYDAEQALYGIDRI</sequence>
<evidence type="ECO:0000313" key="2">
    <source>
        <dbReference type="EMBL" id="NUU61075.1"/>
    </source>
</evidence>
<name>A0A850EJ26_9BACL</name>
<dbReference type="AlphaFoldDB" id="A0A850EJ26"/>
<accession>A0A850EJ26</accession>
<dbReference type="PANTHER" id="PTHR43792:SF1">
    <property type="entry name" value="N-ACETYLTRANSFERASE DOMAIN-CONTAINING PROTEIN"/>
    <property type="match status" value="1"/>
</dbReference>
<organism evidence="2 3">
    <name type="scientific">Paenibacillus agri</name>
    <dbReference type="NCBI Taxonomy" id="2744309"/>
    <lineage>
        <taxon>Bacteria</taxon>
        <taxon>Bacillati</taxon>
        <taxon>Bacillota</taxon>
        <taxon>Bacilli</taxon>
        <taxon>Bacillales</taxon>
        <taxon>Paenibacillaceae</taxon>
        <taxon>Paenibacillus</taxon>
    </lineage>
</organism>
<feature type="domain" description="N-acetyltransferase" evidence="1">
    <location>
        <begin position="14"/>
        <end position="169"/>
    </location>
</feature>
<dbReference type="PANTHER" id="PTHR43792">
    <property type="entry name" value="GNAT FAMILY, PUTATIVE (AFU_ORTHOLOGUE AFUA_3G00765)-RELATED-RELATED"/>
    <property type="match status" value="1"/>
</dbReference>
<proteinExistence type="predicted"/>
<gene>
    <name evidence="2" type="ORF">HPT30_12020</name>
</gene>
<keyword evidence="2" id="KW-0808">Transferase</keyword>
<dbReference type="GO" id="GO:0016747">
    <property type="term" value="F:acyltransferase activity, transferring groups other than amino-acyl groups"/>
    <property type="evidence" value="ECO:0007669"/>
    <property type="project" value="InterPro"/>
</dbReference>
<protein>
    <submittedName>
        <fullName evidence="2">GNAT family N-acetyltransferase</fullName>
    </submittedName>
</protein>